<comment type="caution">
    <text evidence="18">The sequence shown here is derived from an EMBL/GenBank/DDBJ whole genome shotgun (WGS) entry which is preliminary data.</text>
</comment>
<comment type="catalytic activity">
    <reaction evidence="1 15">
        <text>alpha-D-galactose 1-phosphate + UDP-alpha-D-glucose = alpha-D-glucose 1-phosphate + UDP-alpha-D-galactose</text>
        <dbReference type="Rhea" id="RHEA:13989"/>
        <dbReference type="ChEBI" id="CHEBI:58336"/>
        <dbReference type="ChEBI" id="CHEBI:58601"/>
        <dbReference type="ChEBI" id="CHEBI:58885"/>
        <dbReference type="ChEBI" id="CHEBI:66914"/>
        <dbReference type="EC" id="2.7.7.12"/>
    </reaction>
</comment>
<sequence length="377" mass="42614">MSSRFAFSPVPEGPHQRYNPLTGGWVLCSPQRATRPWQGQEDPPDTEPKLTYDPTCYLCPDNPRKSPAGISVQNPAYTSTFVFDNDFPAVLPQRPTESSETQTEASSTIIKATPVHGTCKVICYSPRHDVSMAEMPVSEILRIVETWCDIMMELSRDTRLRYVQIFENKGPMMGCSNPHPHGQVWALDKVPQEPAQELARLRGYSVQQGGETTLASRPPCLLCDYIHAELSATHSQRVRVVSENTSFACVVPYWALWPFETLVVTKSHVTRLQDLTPSQRYDLADILHSLTCRYDNLFRCEFPYSMGIHQAPCQSGPDNDYAHLHLHFYPPLLRNASIRKFLVGFEMLGQPQRDITAEEAASRLRACSEIHYKRASA</sequence>
<dbReference type="InterPro" id="IPR036265">
    <property type="entry name" value="HIT-like_sf"/>
</dbReference>
<dbReference type="GO" id="GO:0008270">
    <property type="term" value="F:zinc ion binding"/>
    <property type="evidence" value="ECO:0007669"/>
    <property type="project" value="InterPro"/>
</dbReference>
<dbReference type="PROSITE" id="PS00117">
    <property type="entry name" value="GAL_P_UDP_TRANSF_I"/>
    <property type="match status" value="1"/>
</dbReference>
<comment type="similarity">
    <text evidence="3 15">Belongs to the galactose-1-phosphate uridylyltransferase type 1 family.</text>
</comment>
<feature type="binding site" evidence="13">
    <location>
        <position position="56"/>
    </location>
    <ligand>
        <name>Zn(2+)</name>
        <dbReference type="ChEBI" id="CHEBI:29105"/>
    </ligand>
</feature>
<evidence type="ECO:0000256" key="12">
    <source>
        <dbReference type="PIRSR" id="PIRSR000808-1"/>
    </source>
</evidence>
<dbReference type="PIRSF" id="PIRSF000808">
    <property type="entry name" value="GalT"/>
    <property type="match status" value="1"/>
</dbReference>
<evidence type="ECO:0000256" key="8">
    <source>
        <dbReference type="ARBA" id="ARBA00022723"/>
    </source>
</evidence>
<evidence type="ECO:0000256" key="9">
    <source>
        <dbReference type="ARBA" id="ARBA00022833"/>
    </source>
</evidence>
<keyword evidence="14" id="KW-0408">Iron</keyword>
<dbReference type="Pfam" id="PF01087">
    <property type="entry name" value="GalP_UDP_transf"/>
    <property type="match status" value="1"/>
</dbReference>
<keyword evidence="9 13" id="KW-0862">Zinc</keyword>
<feature type="binding site" evidence="14">
    <location>
        <position position="197"/>
    </location>
    <ligand>
        <name>Fe cation</name>
        <dbReference type="ChEBI" id="CHEBI:24875"/>
    </ligand>
</feature>
<keyword evidence="7 15" id="KW-0548">Nucleotidyltransferase</keyword>
<evidence type="ECO:0000256" key="1">
    <source>
        <dbReference type="ARBA" id="ARBA00001107"/>
    </source>
</evidence>
<evidence type="ECO:0000256" key="6">
    <source>
        <dbReference type="ARBA" id="ARBA00022679"/>
    </source>
</evidence>
<evidence type="ECO:0000256" key="11">
    <source>
        <dbReference type="ARBA" id="ARBA00023277"/>
    </source>
</evidence>
<dbReference type="GO" id="GO:0033499">
    <property type="term" value="P:galactose catabolic process via UDP-galactose, Leloir pathway"/>
    <property type="evidence" value="ECO:0007669"/>
    <property type="project" value="TreeGrafter"/>
</dbReference>
<accession>A0A9W8E7M0</accession>
<reference evidence="18" key="1">
    <citation type="submission" date="2022-07" db="EMBL/GenBank/DDBJ databases">
        <title>Phylogenomic reconstructions and comparative analyses of Kickxellomycotina fungi.</title>
        <authorList>
            <person name="Reynolds N.K."/>
            <person name="Stajich J.E."/>
            <person name="Barry K."/>
            <person name="Grigoriev I.V."/>
            <person name="Crous P."/>
            <person name="Smith M.E."/>
        </authorList>
    </citation>
    <scope>NUCLEOTIDE SEQUENCE</scope>
    <source>
        <strain evidence="18">RSA 1196</strain>
    </source>
</reference>
<feature type="active site" description="Tele-UMP-histidine intermediate" evidence="12">
    <location>
        <position position="181"/>
    </location>
</feature>
<dbReference type="EMBL" id="JANBPY010000659">
    <property type="protein sequence ID" value="KAJ1964827.1"/>
    <property type="molecule type" value="Genomic_DNA"/>
</dbReference>
<dbReference type="EC" id="2.7.7.12" evidence="4 15"/>
<evidence type="ECO:0000259" key="16">
    <source>
        <dbReference type="Pfam" id="PF01087"/>
    </source>
</evidence>
<dbReference type="SUPFAM" id="SSF54197">
    <property type="entry name" value="HIT-like"/>
    <property type="match status" value="2"/>
</dbReference>
<keyword evidence="11 15" id="KW-0119">Carbohydrate metabolism</keyword>
<dbReference type="AlphaFoldDB" id="A0A9W8E7M0"/>
<feature type="binding site" evidence="13">
    <location>
        <position position="179"/>
    </location>
    <ligand>
        <name>Zn(2+)</name>
        <dbReference type="ChEBI" id="CHEBI:29105"/>
    </ligand>
</feature>
<dbReference type="InterPro" id="IPR019779">
    <property type="entry name" value="GalP_UDPtransf1_His-AS"/>
</dbReference>
<dbReference type="InterPro" id="IPR005849">
    <property type="entry name" value="GalP_Utransf_N"/>
</dbReference>
<dbReference type="InterPro" id="IPR001937">
    <property type="entry name" value="GalP_UDPtransf1"/>
</dbReference>
<keyword evidence="10 15" id="KW-0299">Galactose metabolism</keyword>
<keyword evidence="8 13" id="KW-0479">Metal-binding</keyword>
<dbReference type="CDD" id="cd00608">
    <property type="entry name" value="GalT"/>
    <property type="match status" value="1"/>
</dbReference>
<feature type="binding site" evidence="14">
    <location>
        <position position="327"/>
    </location>
    <ligand>
        <name>Fe cation</name>
        <dbReference type="ChEBI" id="CHEBI:24875"/>
    </ligand>
</feature>
<evidence type="ECO:0000256" key="4">
    <source>
        <dbReference type="ARBA" id="ARBA00012384"/>
    </source>
</evidence>
<dbReference type="NCBIfam" id="NF008724">
    <property type="entry name" value="PRK11720.1"/>
    <property type="match status" value="1"/>
</dbReference>
<evidence type="ECO:0000256" key="14">
    <source>
        <dbReference type="PIRSR" id="PIRSR000808-4"/>
    </source>
</evidence>
<evidence type="ECO:0000256" key="7">
    <source>
        <dbReference type="ARBA" id="ARBA00022695"/>
    </source>
</evidence>
<proteinExistence type="inferred from homology"/>
<name>A0A9W8E7M0_9FUNG</name>
<dbReference type="NCBIfam" id="TIGR00209">
    <property type="entry name" value="galT_1"/>
    <property type="match status" value="1"/>
</dbReference>
<evidence type="ECO:0000256" key="2">
    <source>
        <dbReference type="ARBA" id="ARBA00004947"/>
    </source>
</evidence>
<evidence type="ECO:0000313" key="18">
    <source>
        <dbReference type="EMBL" id="KAJ1964827.1"/>
    </source>
</evidence>
<dbReference type="PANTHER" id="PTHR11943:SF1">
    <property type="entry name" value="GALACTOSE-1-PHOSPHATE URIDYLYLTRANSFERASE"/>
    <property type="match status" value="1"/>
</dbReference>
<feature type="domain" description="Galactose-1-phosphate uridyl transferase N-terminal" evidence="16">
    <location>
        <begin position="14"/>
        <end position="191"/>
    </location>
</feature>
<evidence type="ECO:0000256" key="5">
    <source>
        <dbReference type="ARBA" id="ARBA00016340"/>
    </source>
</evidence>
<dbReference type="FunFam" id="3.30.428.10:FF:000001">
    <property type="entry name" value="Galactose-1-phosphate uridylyltransferase"/>
    <property type="match status" value="1"/>
</dbReference>
<evidence type="ECO:0000256" key="3">
    <source>
        <dbReference type="ARBA" id="ARBA00010951"/>
    </source>
</evidence>
<evidence type="ECO:0000256" key="15">
    <source>
        <dbReference type="RuleBase" id="RU000506"/>
    </source>
</evidence>
<dbReference type="Gene3D" id="3.30.428.10">
    <property type="entry name" value="HIT-like"/>
    <property type="match status" value="2"/>
</dbReference>
<comment type="cofactor">
    <cofactor evidence="13">
        <name>Zn(2+)</name>
        <dbReference type="ChEBI" id="CHEBI:29105"/>
    </cofactor>
    <text evidence="13">Binds 1 zinc ion per subunit.</text>
</comment>
<comment type="pathway">
    <text evidence="2 15">Carbohydrate metabolism; galactose metabolism.</text>
</comment>
<evidence type="ECO:0000313" key="19">
    <source>
        <dbReference type="Proteomes" id="UP001150925"/>
    </source>
</evidence>
<dbReference type="PANTHER" id="PTHR11943">
    <property type="entry name" value="GALACTOSE-1-PHOSPHATE URIDYLYLTRANSFERASE"/>
    <property type="match status" value="1"/>
</dbReference>
<dbReference type="InterPro" id="IPR005850">
    <property type="entry name" value="GalP_Utransf_C"/>
</dbReference>
<feature type="binding site" evidence="13">
    <location>
        <position position="128"/>
    </location>
    <ligand>
        <name>Zn(2+)</name>
        <dbReference type="ChEBI" id="CHEBI:29105"/>
    </ligand>
</feature>
<feature type="domain" description="Galactose-1-phosphate uridyl transferase C-terminal" evidence="17">
    <location>
        <begin position="220"/>
        <end position="375"/>
    </location>
</feature>
<organism evidence="18 19">
    <name type="scientific">Dispira parvispora</name>
    <dbReference type="NCBI Taxonomy" id="1520584"/>
    <lineage>
        <taxon>Eukaryota</taxon>
        <taxon>Fungi</taxon>
        <taxon>Fungi incertae sedis</taxon>
        <taxon>Zoopagomycota</taxon>
        <taxon>Kickxellomycotina</taxon>
        <taxon>Dimargaritomycetes</taxon>
        <taxon>Dimargaritales</taxon>
        <taxon>Dimargaritaceae</taxon>
        <taxon>Dispira</taxon>
    </lineage>
</organism>
<dbReference type="Pfam" id="PF02744">
    <property type="entry name" value="GalP_UDP_tr_C"/>
    <property type="match status" value="1"/>
</dbReference>
<dbReference type="GO" id="GO:0005737">
    <property type="term" value="C:cytoplasm"/>
    <property type="evidence" value="ECO:0007669"/>
    <property type="project" value="TreeGrafter"/>
</dbReference>
<comment type="cofactor">
    <cofactor evidence="14">
        <name>Fe cation</name>
        <dbReference type="ChEBI" id="CHEBI:24875"/>
    </cofactor>
    <text evidence="14">Binds 1 Fe cation per subunit.</text>
</comment>
<feature type="binding site" evidence="13">
    <location>
        <position position="59"/>
    </location>
    <ligand>
        <name>Zn(2+)</name>
        <dbReference type="ChEBI" id="CHEBI:29105"/>
    </ligand>
</feature>
<evidence type="ECO:0000256" key="13">
    <source>
        <dbReference type="PIRSR" id="PIRSR000808-3"/>
    </source>
</evidence>
<feature type="binding site" evidence="14">
    <location>
        <position position="325"/>
    </location>
    <ligand>
        <name>Fe cation</name>
        <dbReference type="ChEBI" id="CHEBI:24875"/>
    </ligand>
</feature>
<keyword evidence="19" id="KW-1185">Reference proteome</keyword>
<keyword evidence="6 15" id="KW-0808">Transferase</keyword>
<gene>
    <name evidence="18" type="primary">GAL7</name>
    <name evidence="18" type="ORF">IWQ62_002821</name>
</gene>
<dbReference type="OrthoDB" id="418412at2759"/>
<evidence type="ECO:0000259" key="17">
    <source>
        <dbReference type="Pfam" id="PF02744"/>
    </source>
</evidence>
<evidence type="ECO:0000256" key="10">
    <source>
        <dbReference type="ARBA" id="ARBA00023144"/>
    </source>
</evidence>
<protein>
    <recommendedName>
        <fullName evidence="5 15">Galactose-1-phosphate uridylyltransferase</fullName>
        <ecNumber evidence="4 15">2.7.7.12</ecNumber>
    </recommendedName>
</protein>
<feature type="binding site" evidence="14">
    <location>
        <position position="309"/>
    </location>
    <ligand>
        <name>Fe cation</name>
        <dbReference type="ChEBI" id="CHEBI:24875"/>
    </ligand>
</feature>
<dbReference type="Proteomes" id="UP001150925">
    <property type="component" value="Unassembled WGS sequence"/>
</dbReference>
<dbReference type="GO" id="GO:0008108">
    <property type="term" value="F:UDP-glucose:hexose-1-phosphate uridylyltransferase activity"/>
    <property type="evidence" value="ECO:0007669"/>
    <property type="project" value="UniProtKB-EC"/>
</dbReference>